<feature type="signal peptide" evidence="3">
    <location>
        <begin position="1"/>
        <end position="22"/>
    </location>
</feature>
<feature type="compositionally biased region" description="Low complexity" evidence="2">
    <location>
        <begin position="137"/>
        <end position="170"/>
    </location>
</feature>
<dbReference type="SUPFAM" id="SSF50685">
    <property type="entry name" value="Barwin-like endoglucanases"/>
    <property type="match status" value="1"/>
</dbReference>
<reference evidence="5" key="1">
    <citation type="submission" date="2022-11" db="EMBL/GenBank/DDBJ databases">
        <authorList>
            <person name="Petersen C."/>
        </authorList>
    </citation>
    <scope>NUCLEOTIDE SEQUENCE</scope>
    <source>
        <strain evidence="5">IBT 26290</strain>
    </source>
</reference>
<feature type="compositionally biased region" description="Low complexity" evidence="2">
    <location>
        <begin position="89"/>
        <end position="119"/>
    </location>
</feature>
<dbReference type="Gene3D" id="2.60.40.760">
    <property type="entry name" value="Expansin, cellulose-binding-like domain"/>
    <property type="match status" value="1"/>
</dbReference>
<evidence type="ECO:0000313" key="6">
    <source>
        <dbReference type="Proteomes" id="UP001149163"/>
    </source>
</evidence>
<feature type="domain" description="Expansin-like EG45" evidence="4">
    <location>
        <begin position="185"/>
        <end position="277"/>
    </location>
</feature>
<feature type="region of interest" description="Disordered" evidence="2">
    <location>
        <begin position="54"/>
        <end position="119"/>
    </location>
</feature>
<dbReference type="PANTHER" id="PTHR31836">
    <property type="match status" value="1"/>
</dbReference>
<dbReference type="InterPro" id="IPR049818">
    <property type="entry name" value="Expansin_EXLX1-like"/>
</dbReference>
<evidence type="ECO:0000256" key="1">
    <source>
        <dbReference type="ARBA" id="ARBA00022729"/>
    </source>
</evidence>
<feature type="chain" id="PRO_5040925016" description="Expansin-like EG45 domain-containing protein" evidence="3">
    <location>
        <begin position="23"/>
        <end position="368"/>
    </location>
</feature>
<feature type="compositionally biased region" description="Polar residues" evidence="2">
    <location>
        <begin position="71"/>
        <end position="85"/>
    </location>
</feature>
<evidence type="ECO:0000313" key="5">
    <source>
        <dbReference type="EMBL" id="KAJ5176739.1"/>
    </source>
</evidence>
<dbReference type="NCBIfam" id="NF041144">
    <property type="entry name" value="expansin_EXLX1"/>
    <property type="match status" value="1"/>
</dbReference>
<dbReference type="Proteomes" id="UP001149163">
    <property type="component" value="Unassembled WGS sequence"/>
</dbReference>
<dbReference type="Gene3D" id="2.40.40.10">
    <property type="entry name" value="RlpA-like domain"/>
    <property type="match status" value="1"/>
</dbReference>
<keyword evidence="6" id="KW-1185">Reference proteome</keyword>
<keyword evidence="1 3" id="KW-0732">Signal</keyword>
<gene>
    <name evidence="5" type="ORF">N7482_002616</name>
</gene>
<accession>A0A9W9IFQ9</accession>
<protein>
    <recommendedName>
        <fullName evidence="4">Expansin-like EG45 domain-containing protein</fullName>
    </recommendedName>
</protein>
<dbReference type="PROSITE" id="PS50842">
    <property type="entry name" value="EXPANSIN_EG45"/>
    <property type="match status" value="1"/>
</dbReference>
<organism evidence="5 6">
    <name type="scientific">Penicillium canariense</name>
    <dbReference type="NCBI Taxonomy" id="189055"/>
    <lineage>
        <taxon>Eukaryota</taxon>
        <taxon>Fungi</taxon>
        <taxon>Dikarya</taxon>
        <taxon>Ascomycota</taxon>
        <taxon>Pezizomycotina</taxon>
        <taxon>Eurotiomycetes</taxon>
        <taxon>Eurotiomycetidae</taxon>
        <taxon>Eurotiales</taxon>
        <taxon>Aspergillaceae</taxon>
        <taxon>Penicillium</taxon>
    </lineage>
</organism>
<evidence type="ECO:0000259" key="4">
    <source>
        <dbReference type="PROSITE" id="PS50842"/>
    </source>
</evidence>
<feature type="region of interest" description="Disordered" evidence="2">
    <location>
        <begin position="137"/>
        <end position="172"/>
    </location>
</feature>
<feature type="compositionally biased region" description="Low complexity" evidence="2">
    <location>
        <begin position="59"/>
        <end position="70"/>
    </location>
</feature>
<dbReference type="CDD" id="cd22272">
    <property type="entry name" value="DPBB_EXLX1-like"/>
    <property type="match status" value="1"/>
</dbReference>
<dbReference type="InterPro" id="IPR051477">
    <property type="entry name" value="Expansin_CellWall"/>
</dbReference>
<sequence>MKYQRFACIGAVLFGAAATVSANPLVGRHENGQCPKGYTMSTYTSYSTVYLTPTPPAAPETTSTSSPIATVQTQAPAPVDSSTSVGGDVAAASTSSSTPAPATVATPAPTTETPATTTTQPAVAVVAELSTQNAAAAVETAAPTTSQEATSSASTAQAATTSTSTSSTAGGSSGKATFYGGNIAGGSCSYSGYTLPSNLFGTAFSGAVWDDAAKCGACVAVTGPAGNTIKAMVVDECPECSAGHFDLFQNAFAELSDISAGEIDITWEYTACDLDGPLQLRNKDGTSQYWFSMQVVNANEPVTKLEVSTDGGSSWQSTSRTSYNYFEQSSGFGTDTVDVRVTGESGNTVVVKSVGCASGSEITASSNL</sequence>
<reference evidence="5" key="2">
    <citation type="journal article" date="2023" name="IMA Fungus">
        <title>Comparative genomic study of the Penicillium genus elucidates a diverse pangenome and 15 lateral gene transfer events.</title>
        <authorList>
            <person name="Petersen C."/>
            <person name="Sorensen T."/>
            <person name="Nielsen M.R."/>
            <person name="Sondergaard T.E."/>
            <person name="Sorensen J.L."/>
            <person name="Fitzpatrick D.A."/>
            <person name="Frisvad J.C."/>
            <person name="Nielsen K.L."/>
        </authorList>
    </citation>
    <scope>NUCLEOTIDE SEQUENCE</scope>
    <source>
        <strain evidence="5">IBT 26290</strain>
    </source>
</reference>
<dbReference type="InterPro" id="IPR036908">
    <property type="entry name" value="RlpA-like_sf"/>
</dbReference>
<dbReference type="SUPFAM" id="SSF49590">
    <property type="entry name" value="PHL pollen allergen"/>
    <property type="match status" value="1"/>
</dbReference>
<proteinExistence type="predicted"/>
<dbReference type="PANTHER" id="PTHR31836:SF21">
    <property type="entry name" value="EXPANSIN-LIKE PROTEIN 7"/>
    <property type="match status" value="1"/>
</dbReference>
<evidence type="ECO:0000256" key="2">
    <source>
        <dbReference type="SAM" id="MobiDB-lite"/>
    </source>
</evidence>
<evidence type="ECO:0000256" key="3">
    <source>
        <dbReference type="SAM" id="SignalP"/>
    </source>
</evidence>
<dbReference type="EMBL" id="JAPQKN010000001">
    <property type="protein sequence ID" value="KAJ5176739.1"/>
    <property type="molecule type" value="Genomic_DNA"/>
</dbReference>
<name>A0A9W9IFQ9_9EURO</name>
<dbReference type="GeneID" id="81423917"/>
<dbReference type="OrthoDB" id="406505at2759"/>
<dbReference type="RefSeq" id="XP_056548347.1">
    <property type="nucleotide sequence ID" value="XM_056684741.1"/>
</dbReference>
<dbReference type="AlphaFoldDB" id="A0A9W9IFQ9"/>
<dbReference type="InterPro" id="IPR036749">
    <property type="entry name" value="Expansin_CBD_sf"/>
</dbReference>
<dbReference type="InterPro" id="IPR007112">
    <property type="entry name" value="Expansin/allergen_DPBB_dom"/>
</dbReference>
<comment type="caution">
    <text evidence="5">The sequence shown here is derived from an EMBL/GenBank/DDBJ whole genome shotgun (WGS) entry which is preliminary data.</text>
</comment>